<sequence length="225" mass="26236">MRKITLLAYNVNSQKTPFVTICMSHGDTFELPMLDLNESIPYDAAVVQLSEEYLQTKLSSYLNVDIKYIDEFYNEEEEDLLLIFEVSMNHMNSYIVTSITEMWFATLHEIINTNNLCNIPFSEDSVKCVKKYLDYFSEFVVPNIQYDGSYTKKITFESLFGSSKRDEGDGKGNIFRYYDFHEAYDRAKETNQSSCVLRYAIFPEDEFVPLTLHPLPLKPENYLLA</sequence>
<dbReference type="EMBL" id="MN740009">
    <property type="protein sequence ID" value="QHT83456.1"/>
    <property type="molecule type" value="Genomic_DNA"/>
</dbReference>
<accession>A0A6C0HTI3</accession>
<dbReference type="AlphaFoldDB" id="A0A6C0HTI3"/>
<evidence type="ECO:0000313" key="1">
    <source>
        <dbReference type="EMBL" id="QHT83456.1"/>
    </source>
</evidence>
<proteinExistence type="predicted"/>
<protein>
    <submittedName>
        <fullName evidence="1">Uncharacterized protein</fullName>
    </submittedName>
</protein>
<organism evidence="1">
    <name type="scientific">viral metagenome</name>
    <dbReference type="NCBI Taxonomy" id="1070528"/>
    <lineage>
        <taxon>unclassified sequences</taxon>
        <taxon>metagenomes</taxon>
        <taxon>organismal metagenomes</taxon>
    </lineage>
</organism>
<reference evidence="1" key="1">
    <citation type="journal article" date="2020" name="Nature">
        <title>Giant virus diversity and host interactions through global metagenomics.</title>
        <authorList>
            <person name="Schulz F."/>
            <person name="Roux S."/>
            <person name="Paez-Espino D."/>
            <person name="Jungbluth S."/>
            <person name="Walsh D.A."/>
            <person name="Denef V.J."/>
            <person name="McMahon K.D."/>
            <person name="Konstantinidis K.T."/>
            <person name="Eloe-Fadrosh E.A."/>
            <person name="Kyrpides N.C."/>
            <person name="Woyke T."/>
        </authorList>
    </citation>
    <scope>NUCLEOTIDE SEQUENCE</scope>
    <source>
        <strain evidence="1">GVMAG-M-3300023184-167</strain>
    </source>
</reference>
<name>A0A6C0HTI3_9ZZZZ</name>